<evidence type="ECO:0000256" key="4">
    <source>
        <dbReference type="ARBA" id="ARBA00022989"/>
    </source>
</evidence>
<dbReference type="PANTHER" id="PTHR42718">
    <property type="entry name" value="MAJOR FACILITATOR SUPERFAMILY MULTIDRUG TRANSPORTER MFSC"/>
    <property type="match status" value="1"/>
</dbReference>
<evidence type="ECO:0000313" key="10">
    <source>
        <dbReference type="Proteomes" id="UP000076503"/>
    </source>
</evidence>
<organism evidence="9 10">
    <name type="scientific">Pseudoalteromonas luteoviolacea H33</name>
    <dbReference type="NCBI Taxonomy" id="1365251"/>
    <lineage>
        <taxon>Bacteria</taxon>
        <taxon>Pseudomonadati</taxon>
        <taxon>Pseudomonadota</taxon>
        <taxon>Gammaproteobacteria</taxon>
        <taxon>Alteromonadales</taxon>
        <taxon>Pseudoalteromonadaceae</taxon>
        <taxon>Pseudoalteromonas</taxon>
    </lineage>
</organism>
<feature type="transmembrane region" description="Helical" evidence="7">
    <location>
        <begin position="330"/>
        <end position="348"/>
    </location>
</feature>
<name>A0A167CMR7_9GAMM</name>
<evidence type="ECO:0000256" key="3">
    <source>
        <dbReference type="ARBA" id="ARBA00022692"/>
    </source>
</evidence>
<dbReference type="PATRIC" id="fig|1365251.3.peg.4020"/>
<evidence type="ECO:0000259" key="8">
    <source>
        <dbReference type="PROSITE" id="PS50850"/>
    </source>
</evidence>
<dbReference type="Proteomes" id="UP000076503">
    <property type="component" value="Unassembled WGS sequence"/>
</dbReference>
<evidence type="ECO:0000256" key="6">
    <source>
        <dbReference type="SAM" id="MobiDB-lite"/>
    </source>
</evidence>
<feature type="transmembrane region" description="Helical" evidence="7">
    <location>
        <begin position="241"/>
        <end position="260"/>
    </location>
</feature>
<keyword evidence="2" id="KW-0813">Transport</keyword>
<dbReference type="EMBL" id="AUXZ01000096">
    <property type="protein sequence ID" value="KZN47850.1"/>
    <property type="molecule type" value="Genomic_DNA"/>
</dbReference>
<evidence type="ECO:0000256" key="2">
    <source>
        <dbReference type="ARBA" id="ARBA00022448"/>
    </source>
</evidence>
<sequence>MNPYIALAAFLLSCSQLASQIFMPVLPDITQNLALTEGASQAIIISFFLSLGASQLIAGPLCDKYGSRPIFIGGQVILIMGTLLCAVAESPNTFLIGRILQGIGSAAPVLVSRAILYATFNGSKLNSAMGNLAISASIVAIITPLCAGTLAEHFSWQGMSYALIAYYGFVMIFGLAVFPTEQSSAMSLRPSALVKQYQDIFLSRYFASMAVLKWAPTFLYLTIQLYFPFLLRNQFNFTTEQIGQAMTVCMGGLLVGSSLAKIMQKQIGHLKVVVYLWPALPLSALTFWFFHDSVYAVTLAYGAILFIFGGFFPIYMYYVGHFHKSRSSTANALVGATELLIFSIIAWLANQYVITGPDSISIIIAATSVIVIFAAKNLAKAKNPNHSIQGTSNAIRNTKTQN</sequence>
<dbReference type="PANTHER" id="PTHR42718:SF9">
    <property type="entry name" value="MAJOR FACILITATOR SUPERFAMILY MULTIDRUG TRANSPORTER MFSC"/>
    <property type="match status" value="1"/>
</dbReference>
<gene>
    <name evidence="9" type="ORF">N476_22765</name>
</gene>
<feature type="transmembrane region" description="Helical" evidence="7">
    <location>
        <begin position="201"/>
        <end position="221"/>
    </location>
</feature>
<dbReference type="InterPro" id="IPR036259">
    <property type="entry name" value="MFS_trans_sf"/>
</dbReference>
<comment type="subcellular location">
    <subcellularLocation>
        <location evidence="1">Membrane</location>
        <topology evidence="1">Multi-pass membrane protein</topology>
    </subcellularLocation>
</comment>
<keyword evidence="4 7" id="KW-1133">Transmembrane helix</keyword>
<feature type="region of interest" description="Disordered" evidence="6">
    <location>
        <begin position="383"/>
        <end position="402"/>
    </location>
</feature>
<keyword evidence="3 7" id="KW-0812">Transmembrane</keyword>
<feature type="transmembrane region" description="Helical" evidence="7">
    <location>
        <begin position="132"/>
        <end position="151"/>
    </location>
</feature>
<dbReference type="AlphaFoldDB" id="A0A167CMR7"/>
<reference evidence="9 10" key="1">
    <citation type="submission" date="2013-07" db="EMBL/GenBank/DDBJ databases">
        <title>Comparative Genomic and Metabolomic Analysis of Twelve Strains of Pseudoalteromonas luteoviolacea.</title>
        <authorList>
            <person name="Vynne N.G."/>
            <person name="Mansson M."/>
            <person name="Gram L."/>
        </authorList>
    </citation>
    <scope>NUCLEOTIDE SEQUENCE [LARGE SCALE GENOMIC DNA]</scope>
    <source>
        <strain evidence="9 10">H33</strain>
    </source>
</reference>
<feature type="transmembrane region" description="Helical" evidence="7">
    <location>
        <begin position="70"/>
        <end position="89"/>
    </location>
</feature>
<dbReference type="RefSeq" id="WP_231098141.1">
    <property type="nucleotide sequence ID" value="NZ_AUXZ01000096.1"/>
</dbReference>
<dbReference type="InterPro" id="IPR020846">
    <property type="entry name" value="MFS_dom"/>
</dbReference>
<keyword evidence="5 7" id="KW-0472">Membrane</keyword>
<comment type="caution">
    <text evidence="9">The sequence shown here is derived from an EMBL/GenBank/DDBJ whole genome shotgun (WGS) entry which is preliminary data.</text>
</comment>
<feature type="compositionally biased region" description="Polar residues" evidence="6">
    <location>
        <begin position="386"/>
        <end position="402"/>
    </location>
</feature>
<feature type="transmembrane region" description="Helical" evidence="7">
    <location>
        <begin position="95"/>
        <end position="120"/>
    </location>
</feature>
<dbReference type="Gene3D" id="1.20.1720.10">
    <property type="entry name" value="Multidrug resistance protein D"/>
    <property type="match status" value="1"/>
</dbReference>
<feature type="transmembrane region" description="Helical" evidence="7">
    <location>
        <begin position="41"/>
        <end position="58"/>
    </location>
</feature>
<dbReference type="GO" id="GO:0022857">
    <property type="term" value="F:transmembrane transporter activity"/>
    <property type="evidence" value="ECO:0007669"/>
    <property type="project" value="InterPro"/>
</dbReference>
<dbReference type="GO" id="GO:0016020">
    <property type="term" value="C:membrane"/>
    <property type="evidence" value="ECO:0007669"/>
    <property type="project" value="UniProtKB-SubCell"/>
</dbReference>
<feature type="transmembrane region" description="Helical" evidence="7">
    <location>
        <begin position="296"/>
        <end position="318"/>
    </location>
</feature>
<evidence type="ECO:0000313" key="9">
    <source>
        <dbReference type="EMBL" id="KZN47850.1"/>
    </source>
</evidence>
<proteinExistence type="predicted"/>
<feature type="transmembrane region" description="Helical" evidence="7">
    <location>
        <begin position="163"/>
        <end position="180"/>
    </location>
</feature>
<feature type="transmembrane region" description="Helical" evidence="7">
    <location>
        <begin position="360"/>
        <end position="379"/>
    </location>
</feature>
<dbReference type="SUPFAM" id="SSF103473">
    <property type="entry name" value="MFS general substrate transporter"/>
    <property type="match status" value="1"/>
</dbReference>
<dbReference type="Pfam" id="PF07690">
    <property type="entry name" value="MFS_1"/>
    <property type="match status" value="1"/>
</dbReference>
<feature type="transmembrane region" description="Helical" evidence="7">
    <location>
        <begin position="272"/>
        <end position="290"/>
    </location>
</feature>
<evidence type="ECO:0000256" key="7">
    <source>
        <dbReference type="SAM" id="Phobius"/>
    </source>
</evidence>
<evidence type="ECO:0000256" key="5">
    <source>
        <dbReference type="ARBA" id="ARBA00023136"/>
    </source>
</evidence>
<protein>
    <recommendedName>
        <fullName evidence="8">Major facilitator superfamily (MFS) profile domain-containing protein</fullName>
    </recommendedName>
</protein>
<dbReference type="InterPro" id="IPR011701">
    <property type="entry name" value="MFS"/>
</dbReference>
<accession>A0A167CMR7</accession>
<dbReference type="PROSITE" id="PS50850">
    <property type="entry name" value="MFS"/>
    <property type="match status" value="1"/>
</dbReference>
<feature type="domain" description="Major facilitator superfamily (MFS) profile" evidence="8">
    <location>
        <begin position="1"/>
        <end position="383"/>
    </location>
</feature>
<evidence type="ECO:0000256" key="1">
    <source>
        <dbReference type="ARBA" id="ARBA00004141"/>
    </source>
</evidence>